<dbReference type="InterPro" id="IPR036397">
    <property type="entry name" value="RNaseH_sf"/>
</dbReference>
<dbReference type="Gene3D" id="3.30.420.10">
    <property type="entry name" value="Ribonuclease H-like superfamily/Ribonuclease H"/>
    <property type="match status" value="1"/>
</dbReference>
<feature type="domain" description="Integrase catalytic" evidence="1">
    <location>
        <begin position="1"/>
        <end position="91"/>
    </location>
</feature>
<dbReference type="EMBL" id="SMMG02000007">
    <property type="protein sequence ID" value="KAA3466421.1"/>
    <property type="molecule type" value="Genomic_DNA"/>
</dbReference>
<dbReference type="InterPro" id="IPR012337">
    <property type="entry name" value="RNaseH-like_sf"/>
</dbReference>
<protein>
    <submittedName>
        <fullName evidence="2">Transposon Ty3-I Gag-Pol polyprotein</fullName>
    </submittedName>
</protein>
<dbReference type="SUPFAM" id="SSF53098">
    <property type="entry name" value="Ribonuclease H-like"/>
    <property type="match status" value="1"/>
</dbReference>
<gene>
    <name evidence="2" type="ORF">EPI10_001514</name>
</gene>
<dbReference type="GO" id="GO:0015074">
    <property type="term" value="P:DNA integration"/>
    <property type="evidence" value="ECO:0007669"/>
    <property type="project" value="InterPro"/>
</dbReference>
<dbReference type="PROSITE" id="PS50994">
    <property type="entry name" value="INTEGRASE"/>
    <property type="match status" value="1"/>
</dbReference>
<dbReference type="OrthoDB" id="1000991at2759"/>
<dbReference type="PANTHER" id="PTHR35046:SF9">
    <property type="entry name" value="RNA-DIRECTED DNA POLYMERASE"/>
    <property type="match status" value="1"/>
</dbReference>
<evidence type="ECO:0000259" key="1">
    <source>
        <dbReference type="PROSITE" id="PS50994"/>
    </source>
</evidence>
<dbReference type="Proteomes" id="UP000325315">
    <property type="component" value="Unassembled WGS sequence"/>
</dbReference>
<evidence type="ECO:0000313" key="3">
    <source>
        <dbReference type="Proteomes" id="UP000325315"/>
    </source>
</evidence>
<keyword evidence="3" id="KW-1185">Reference proteome</keyword>
<reference evidence="3" key="1">
    <citation type="journal article" date="2019" name="Plant Biotechnol. J.">
        <title>Genome sequencing of the Australian wild diploid species Gossypium australe highlights disease resistance and delayed gland morphogenesis.</title>
        <authorList>
            <person name="Cai Y."/>
            <person name="Cai X."/>
            <person name="Wang Q."/>
            <person name="Wang P."/>
            <person name="Zhang Y."/>
            <person name="Cai C."/>
            <person name="Xu Y."/>
            <person name="Wang K."/>
            <person name="Zhou Z."/>
            <person name="Wang C."/>
            <person name="Geng S."/>
            <person name="Li B."/>
            <person name="Dong Q."/>
            <person name="Hou Y."/>
            <person name="Wang H."/>
            <person name="Ai P."/>
            <person name="Liu Z."/>
            <person name="Yi F."/>
            <person name="Sun M."/>
            <person name="An G."/>
            <person name="Cheng J."/>
            <person name="Zhang Y."/>
            <person name="Shi Q."/>
            <person name="Xie Y."/>
            <person name="Shi X."/>
            <person name="Chang Y."/>
            <person name="Huang F."/>
            <person name="Chen Y."/>
            <person name="Hong S."/>
            <person name="Mi L."/>
            <person name="Sun Q."/>
            <person name="Zhang L."/>
            <person name="Zhou B."/>
            <person name="Peng R."/>
            <person name="Zhang X."/>
            <person name="Liu F."/>
        </authorList>
    </citation>
    <scope>NUCLEOTIDE SEQUENCE [LARGE SCALE GENOMIC DNA]</scope>
    <source>
        <strain evidence="3">cv. PA1801</strain>
    </source>
</reference>
<name>A0A5B6VBM3_9ROSI</name>
<sequence>MFDRDAKFLSHFWRLLWRKLRTKLLFSTTCHSQTDGQTDVVNRVLSTLLQAIIRKNLKSWEECLPHIEFVYSRSAHSATKFSPFEIVYGFNPLTSLDLVPLSNDQFVHVDAKKKGGYVKELQRFEPISKQEARAMFKKQTKDES</sequence>
<evidence type="ECO:0000313" key="2">
    <source>
        <dbReference type="EMBL" id="KAA3466421.1"/>
    </source>
</evidence>
<comment type="caution">
    <text evidence="2">The sequence shown here is derived from an EMBL/GenBank/DDBJ whole genome shotgun (WGS) entry which is preliminary data.</text>
</comment>
<dbReference type="InterPro" id="IPR001584">
    <property type="entry name" value="Integrase_cat-core"/>
</dbReference>
<dbReference type="AlphaFoldDB" id="A0A5B6VBM3"/>
<accession>A0A5B6VBM3</accession>
<proteinExistence type="predicted"/>
<dbReference type="PANTHER" id="PTHR35046">
    <property type="entry name" value="ZINC KNUCKLE (CCHC-TYPE) FAMILY PROTEIN"/>
    <property type="match status" value="1"/>
</dbReference>
<organism evidence="2 3">
    <name type="scientific">Gossypium australe</name>
    <dbReference type="NCBI Taxonomy" id="47621"/>
    <lineage>
        <taxon>Eukaryota</taxon>
        <taxon>Viridiplantae</taxon>
        <taxon>Streptophyta</taxon>
        <taxon>Embryophyta</taxon>
        <taxon>Tracheophyta</taxon>
        <taxon>Spermatophyta</taxon>
        <taxon>Magnoliopsida</taxon>
        <taxon>eudicotyledons</taxon>
        <taxon>Gunneridae</taxon>
        <taxon>Pentapetalae</taxon>
        <taxon>rosids</taxon>
        <taxon>malvids</taxon>
        <taxon>Malvales</taxon>
        <taxon>Malvaceae</taxon>
        <taxon>Malvoideae</taxon>
        <taxon>Gossypium</taxon>
    </lineage>
</organism>
<dbReference type="GO" id="GO:0003676">
    <property type="term" value="F:nucleic acid binding"/>
    <property type="evidence" value="ECO:0007669"/>
    <property type="project" value="InterPro"/>
</dbReference>